<evidence type="ECO:0000313" key="1">
    <source>
        <dbReference type="EMBL" id="DAF55112.1"/>
    </source>
</evidence>
<sequence length="220" mass="25425">MKKTDDHNIEVINSADCVDIIQDKPKRNNSDKDFKSFMDKLDPPKKMPTITYSIPNVDIESVQVSQEAVNSVLELHKEYNKKYGIDFGFDTTDVARMFQSIVSPEKKKVMELYLSEAFDRFRLVVYQRLMFGIFQLVQDLTSPAYLSETVETKAILLEKLFLYMTNIEEMYSRIRNPHAEEELGKLAQDKASGVGSYDFTDPKVQEVIQRLNNTILTEKS</sequence>
<dbReference type="EMBL" id="BK032686">
    <property type="protein sequence ID" value="DAF55112.1"/>
    <property type="molecule type" value="Genomic_DNA"/>
</dbReference>
<name>A0A8S5SW19_9CAUD</name>
<protein>
    <submittedName>
        <fullName evidence="1">Uncharacterized protein</fullName>
    </submittedName>
</protein>
<accession>A0A8S5SW19</accession>
<proteinExistence type="predicted"/>
<organism evidence="1">
    <name type="scientific">Siphoviridae sp. ctDOT22</name>
    <dbReference type="NCBI Taxonomy" id="2827812"/>
    <lineage>
        <taxon>Viruses</taxon>
        <taxon>Duplodnaviria</taxon>
        <taxon>Heunggongvirae</taxon>
        <taxon>Uroviricota</taxon>
        <taxon>Caudoviricetes</taxon>
    </lineage>
</organism>
<reference evidence="1" key="1">
    <citation type="journal article" date="2021" name="Proc. Natl. Acad. Sci. U.S.A.">
        <title>A Catalog of Tens of Thousands of Viruses from Human Metagenomes Reveals Hidden Associations with Chronic Diseases.</title>
        <authorList>
            <person name="Tisza M.J."/>
            <person name="Buck C.B."/>
        </authorList>
    </citation>
    <scope>NUCLEOTIDE SEQUENCE</scope>
    <source>
        <strain evidence="1">CtDOT22</strain>
    </source>
</reference>